<accession>A0A0N7L462</accession>
<evidence type="ECO:0000313" key="3">
    <source>
        <dbReference type="Proteomes" id="UP000054928"/>
    </source>
</evidence>
<name>A0A0N7L462_PLAHL</name>
<keyword evidence="1" id="KW-0812">Transmembrane</keyword>
<protein>
    <submittedName>
        <fullName evidence="2">Uncharacterized protein</fullName>
    </submittedName>
</protein>
<keyword evidence="1" id="KW-1133">Transmembrane helix</keyword>
<reference evidence="3" key="1">
    <citation type="submission" date="2014-09" db="EMBL/GenBank/DDBJ databases">
        <authorList>
            <person name="Sharma Rahul"/>
            <person name="Thines Marco"/>
        </authorList>
    </citation>
    <scope>NUCLEOTIDE SEQUENCE [LARGE SCALE GENOMIC DNA]</scope>
</reference>
<dbReference type="AlphaFoldDB" id="A0A0N7L462"/>
<dbReference type="EMBL" id="CCYD01000291">
    <property type="protein sequence ID" value="CEG37787.1"/>
    <property type="molecule type" value="Genomic_DNA"/>
</dbReference>
<dbReference type="Proteomes" id="UP000054928">
    <property type="component" value="Unassembled WGS sequence"/>
</dbReference>
<dbReference type="GeneID" id="36410155"/>
<proteinExistence type="predicted"/>
<organism evidence="2 3">
    <name type="scientific">Plasmopara halstedii</name>
    <name type="common">Downy mildew of sunflower</name>
    <dbReference type="NCBI Taxonomy" id="4781"/>
    <lineage>
        <taxon>Eukaryota</taxon>
        <taxon>Sar</taxon>
        <taxon>Stramenopiles</taxon>
        <taxon>Oomycota</taxon>
        <taxon>Peronosporomycetes</taxon>
        <taxon>Peronosporales</taxon>
        <taxon>Peronosporaceae</taxon>
        <taxon>Plasmopara</taxon>
    </lineage>
</organism>
<feature type="transmembrane region" description="Helical" evidence="1">
    <location>
        <begin position="6"/>
        <end position="27"/>
    </location>
</feature>
<evidence type="ECO:0000313" key="2">
    <source>
        <dbReference type="EMBL" id="CEG37787.1"/>
    </source>
</evidence>
<sequence length="78" mass="9079">MVDIGLILFVCYNFIQCLTVFELYSFVRRFISKPRQKPREPSYVDLTYFSLSASVNEILYEVHGTSHVLIKGVKHFSS</sequence>
<dbReference type="RefSeq" id="XP_024574156.1">
    <property type="nucleotide sequence ID" value="XM_024723151.2"/>
</dbReference>
<keyword evidence="3" id="KW-1185">Reference proteome</keyword>
<evidence type="ECO:0000256" key="1">
    <source>
        <dbReference type="SAM" id="Phobius"/>
    </source>
</evidence>
<keyword evidence="1" id="KW-0472">Membrane</keyword>